<gene>
    <name evidence="1" type="ORF">BD289DRAFT_200946</name>
</gene>
<dbReference type="InParanoid" id="A0A2T3ACI8"/>
<protein>
    <submittedName>
        <fullName evidence="1">Uncharacterized protein</fullName>
    </submittedName>
</protein>
<name>A0A2T3ACI8_9PEZI</name>
<proteinExistence type="predicted"/>
<reference evidence="1 2" key="1">
    <citation type="journal article" date="2018" name="Mycol. Prog.">
        <title>Coniella lustricola, a new species from submerged detritus.</title>
        <authorList>
            <person name="Raudabaugh D.B."/>
            <person name="Iturriaga T."/>
            <person name="Carver A."/>
            <person name="Mondo S."/>
            <person name="Pangilinan J."/>
            <person name="Lipzen A."/>
            <person name="He G."/>
            <person name="Amirebrahimi M."/>
            <person name="Grigoriev I.V."/>
            <person name="Miller A.N."/>
        </authorList>
    </citation>
    <scope>NUCLEOTIDE SEQUENCE [LARGE SCALE GENOMIC DNA]</scope>
    <source>
        <strain evidence="1 2">B22-T-1</strain>
    </source>
</reference>
<evidence type="ECO:0000313" key="2">
    <source>
        <dbReference type="Proteomes" id="UP000241462"/>
    </source>
</evidence>
<dbReference type="AlphaFoldDB" id="A0A2T3ACI8"/>
<sequence length="156" mass="18201">MEDTGGSRREARRSDALGCFSRVSHLPRLLSKKPIIIFFFPSLTQWHVHLAAWTETNMILPRSSSAWRLREHSDLWQVPLDVGHSISNKPSWKSSRISSSMTSCCKLVWQVHQPDLRGWNAVRLLRIFHCALFHQEYHLYVLQTCHRKTSLTQKPL</sequence>
<dbReference type="Proteomes" id="UP000241462">
    <property type="component" value="Unassembled WGS sequence"/>
</dbReference>
<dbReference type="EMBL" id="KZ678413">
    <property type="protein sequence ID" value="PSR91910.1"/>
    <property type="molecule type" value="Genomic_DNA"/>
</dbReference>
<accession>A0A2T3ACI8</accession>
<organism evidence="1 2">
    <name type="scientific">Coniella lustricola</name>
    <dbReference type="NCBI Taxonomy" id="2025994"/>
    <lineage>
        <taxon>Eukaryota</taxon>
        <taxon>Fungi</taxon>
        <taxon>Dikarya</taxon>
        <taxon>Ascomycota</taxon>
        <taxon>Pezizomycotina</taxon>
        <taxon>Sordariomycetes</taxon>
        <taxon>Sordariomycetidae</taxon>
        <taxon>Diaporthales</taxon>
        <taxon>Schizoparmaceae</taxon>
        <taxon>Coniella</taxon>
    </lineage>
</organism>
<evidence type="ECO:0000313" key="1">
    <source>
        <dbReference type="EMBL" id="PSR91910.1"/>
    </source>
</evidence>
<keyword evidence="2" id="KW-1185">Reference proteome</keyword>